<reference evidence="1" key="2">
    <citation type="journal article" date="2016" name="Mol. Ecol.">
        <title>Population genomics of the filarial nematode parasite Wuchereria bancrofti from mosquitoes.</title>
        <authorList>
            <person name="Small S.T."/>
            <person name="Reimer L.J."/>
            <person name="Tisch D.J."/>
            <person name="King C.L."/>
            <person name="Christensen B.M."/>
            <person name="Siba P.M."/>
            <person name="Kazura J.W."/>
            <person name="Serre D."/>
            <person name="Zimmerman P.A."/>
        </authorList>
    </citation>
    <scope>NUCLEOTIDE SEQUENCE</scope>
    <source>
        <strain evidence="1">pt0022</strain>
    </source>
</reference>
<accession>A0AAF5RVU5</accession>
<evidence type="ECO:0000313" key="1">
    <source>
        <dbReference type="Proteomes" id="UP000093561"/>
    </source>
</evidence>
<reference evidence="2" key="3">
    <citation type="submission" date="2024-02" db="UniProtKB">
        <authorList>
            <consortium name="WormBaseParasite"/>
        </authorList>
    </citation>
    <scope>IDENTIFICATION</scope>
    <source>
        <strain evidence="2">pt0022</strain>
    </source>
</reference>
<name>A0AAF5RVU5_WUCBA</name>
<protein>
    <submittedName>
        <fullName evidence="2">Uncharacterized protein</fullName>
    </submittedName>
</protein>
<proteinExistence type="predicted"/>
<organism evidence="1 2">
    <name type="scientific">Wuchereria bancrofti</name>
    <dbReference type="NCBI Taxonomy" id="6293"/>
    <lineage>
        <taxon>Eukaryota</taxon>
        <taxon>Metazoa</taxon>
        <taxon>Ecdysozoa</taxon>
        <taxon>Nematoda</taxon>
        <taxon>Chromadorea</taxon>
        <taxon>Rhabditida</taxon>
        <taxon>Spirurina</taxon>
        <taxon>Spiruromorpha</taxon>
        <taxon>Filarioidea</taxon>
        <taxon>Onchocercidae</taxon>
        <taxon>Wuchereria</taxon>
    </lineage>
</organism>
<evidence type="ECO:0000313" key="2">
    <source>
        <dbReference type="WBParaSite" id="mrna-Wban_06205"/>
    </source>
</evidence>
<reference evidence="1" key="1">
    <citation type="submission" date="2015-03" db="EMBL/GenBank/DDBJ databases">
        <title>Wuchereria bancrofti Genome Sequencing Papua New Guinea Strain.</title>
        <authorList>
            <person name="Small S.T."/>
            <person name="Serre D."/>
            <person name="Zimmerman P.A."/>
        </authorList>
    </citation>
    <scope>NUCLEOTIDE SEQUENCE [LARGE SCALE GENOMIC DNA]</scope>
    <source>
        <strain evidence="1">pt0022</strain>
    </source>
</reference>
<dbReference type="WBParaSite" id="mrna-Wban_06205">
    <property type="protein sequence ID" value="mrna-Wban_06205"/>
    <property type="gene ID" value="Wban_06205"/>
</dbReference>
<dbReference type="AlphaFoldDB" id="A0AAF5RVU5"/>
<sequence length="249" mass="27910">MKTQNKGFVPDGERGRCVSGIPGKDRRRTVHIAEREGRTSERRRGSLIVNASSCTYPIHVLDGRHRTHIISFWHHSIPHTGISLRCTVFIRRRGVPYEIETMSARNLAGCQGGRAGQCLECMCLLVCSSTGRHWEGTGRGKRTECLCGTLCGMMLQPVQMCVSSRSLVTPFAPFRANLIVLARSLARISTNSPPRRNMWHVTSLLLLLLLFAECVSSSFRWQRIPRLLFASQTVPICLARNLSSLLPRI</sequence>
<dbReference type="Proteomes" id="UP000093561">
    <property type="component" value="Unassembled WGS sequence"/>
</dbReference>